<proteinExistence type="predicted"/>
<accession>A0AAV0L352</accession>
<keyword evidence="2" id="KW-1185">Reference proteome</keyword>
<sequence>MVRLVNVASFSSIRVVAIRSSEGSDTKLSRLGWRVARTQRDSNGDLRSSGNVETLDWRESLLRNDWLTREGVAREKKSHRRQALVTVPAVDSSDENQILVLV</sequence>
<evidence type="ECO:0000313" key="2">
    <source>
        <dbReference type="Proteomes" id="UP001154282"/>
    </source>
</evidence>
<dbReference type="EMBL" id="CAMGYJ010000006">
    <property type="protein sequence ID" value="CAI0428631.1"/>
    <property type="molecule type" value="Genomic_DNA"/>
</dbReference>
<gene>
    <name evidence="1" type="ORF">LITE_LOCUS21749</name>
</gene>
<reference evidence="1" key="1">
    <citation type="submission" date="2022-08" db="EMBL/GenBank/DDBJ databases">
        <authorList>
            <person name="Gutierrez-Valencia J."/>
        </authorList>
    </citation>
    <scope>NUCLEOTIDE SEQUENCE</scope>
</reference>
<evidence type="ECO:0000313" key="1">
    <source>
        <dbReference type="EMBL" id="CAI0428631.1"/>
    </source>
</evidence>
<dbReference type="Proteomes" id="UP001154282">
    <property type="component" value="Unassembled WGS sequence"/>
</dbReference>
<comment type="caution">
    <text evidence="1">The sequence shown here is derived from an EMBL/GenBank/DDBJ whole genome shotgun (WGS) entry which is preliminary data.</text>
</comment>
<name>A0AAV0L352_9ROSI</name>
<protein>
    <submittedName>
        <fullName evidence="1">Uncharacterized protein</fullName>
    </submittedName>
</protein>
<organism evidence="1 2">
    <name type="scientific">Linum tenue</name>
    <dbReference type="NCBI Taxonomy" id="586396"/>
    <lineage>
        <taxon>Eukaryota</taxon>
        <taxon>Viridiplantae</taxon>
        <taxon>Streptophyta</taxon>
        <taxon>Embryophyta</taxon>
        <taxon>Tracheophyta</taxon>
        <taxon>Spermatophyta</taxon>
        <taxon>Magnoliopsida</taxon>
        <taxon>eudicotyledons</taxon>
        <taxon>Gunneridae</taxon>
        <taxon>Pentapetalae</taxon>
        <taxon>rosids</taxon>
        <taxon>fabids</taxon>
        <taxon>Malpighiales</taxon>
        <taxon>Linaceae</taxon>
        <taxon>Linum</taxon>
    </lineage>
</organism>
<dbReference type="AlphaFoldDB" id="A0AAV0L352"/>